<name>A0A1F7JAI3_9BACT</name>
<gene>
    <name evidence="1" type="ORF">A2966_03535</name>
</gene>
<evidence type="ECO:0000313" key="1">
    <source>
        <dbReference type="EMBL" id="OGK52586.1"/>
    </source>
</evidence>
<protein>
    <recommendedName>
        <fullName evidence="3">Glycosyltransferase 2-like domain-containing protein</fullName>
    </recommendedName>
</protein>
<dbReference type="Pfam" id="PF13704">
    <property type="entry name" value="Glyco_tranf_2_4"/>
    <property type="match status" value="1"/>
</dbReference>
<comment type="caution">
    <text evidence="1">The sequence shown here is derived from an EMBL/GenBank/DDBJ whole genome shotgun (WGS) entry which is preliminary data.</text>
</comment>
<dbReference type="STRING" id="1802067.A2966_03535"/>
<organism evidence="1 2">
    <name type="scientific">Candidatus Roizmanbacteria bacterium RIFCSPLOWO2_01_FULL_41_22</name>
    <dbReference type="NCBI Taxonomy" id="1802067"/>
    <lineage>
        <taxon>Bacteria</taxon>
        <taxon>Candidatus Roizmaniibacteriota</taxon>
    </lineage>
</organism>
<dbReference type="Gene3D" id="3.90.550.10">
    <property type="entry name" value="Spore Coat Polysaccharide Biosynthesis Protein SpsA, Chain A"/>
    <property type="match status" value="1"/>
</dbReference>
<dbReference type="Proteomes" id="UP000176480">
    <property type="component" value="Unassembled WGS sequence"/>
</dbReference>
<evidence type="ECO:0000313" key="2">
    <source>
        <dbReference type="Proteomes" id="UP000176480"/>
    </source>
</evidence>
<dbReference type="AlphaFoldDB" id="A0A1F7JAI3"/>
<dbReference type="SUPFAM" id="SSF53448">
    <property type="entry name" value="Nucleotide-diphospho-sugar transferases"/>
    <property type="match status" value="1"/>
</dbReference>
<dbReference type="InterPro" id="IPR029044">
    <property type="entry name" value="Nucleotide-diphossugar_trans"/>
</dbReference>
<proteinExistence type="predicted"/>
<evidence type="ECO:0008006" key="3">
    <source>
        <dbReference type="Google" id="ProtNLM"/>
    </source>
</evidence>
<accession>A0A1F7JAI3</accession>
<dbReference type="EMBL" id="MGAR01000005">
    <property type="protein sequence ID" value="OGK52586.1"/>
    <property type="molecule type" value="Genomic_DNA"/>
</dbReference>
<reference evidence="1 2" key="1">
    <citation type="journal article" date="2016" name="Nat. Commun.">
        <title>Thousands of microbial genomes shed light on interconnected biogeochemical processes in an aquifer system.</title>
        <authorList>
            <person name="Anantharaman K."/>
            <person name="Brown C.T."/>
            <person name="Hug L.A."/>
            <person name="Sharon I."/>
            <person name="Castelle C.J."/>
            <person name="Probst A.J."/>
            <person name="Thomas B.C."/>
            <person name="Singh A."/>
            <person name="Wilkins M.J."/>
            <person name="Karaoz U."/>
            <person name="Brodie E.L."/>
            <person name="Williams K.H."/>
            <person name="Hubbard S.S."/>
            <person name="Banfield J.F."/>
        </authorList>
    </citation>
    <scope>NUCLEOTIDE SEQUENCE [LARGE SCALE GENOMIC DNA]</scope>
</reference>
<sequence>MWNEEYLLPYFLRHYSTFADTIFIFNDHSTDRTAEIAKAHPKVRLLDFNYDPGLHEDNFNDCFIKSYKQYSRGVADWVMCVDADELIYNRDIVGVLSEQHRRGIKALKCTGYIMVSEKLPTTKGQIYDECKIGTRSRGYDKPIVFSPEIDIKFGIGRHTAQLPPGIQAHKAKLTLLHYRYLSRDYIIERNAKSFPRWFGMDDKQKQYRTNGALKWYDNAIKTGQDLVEVV</sequence>